<sequence length="402" mass="43768">MDGNSSDEDIISIDGPLVHTDDDVDAAWKFLVRTPAIMEKQAKARDAKEKRVAKRKAAGDNDTIQKGPFSLPVSEPYSALLSAIATELPCRKEHINESKIVWKPKKTKNAEELPLSKAAGYKAMLDEMKDKAEGSRQVLLYMPAPAKPMDDQTPWETDGNPEPSFDYSELEPTLPSDSLIAQKQLLNKATKNERAKLEEKYPVGYYPQFPDLHVYHDPSTGFYYELNTMRSGVWASAMAQGKTDKNTPPVSKIFDQPTPAIPAIPTAPAVAGSSLSITDLLFASLLSQPGSGSLAALIPGLNPVPSAAPAPVLPANSAPHSHSAPSSPVKRHTVSLAQFAENYNLEDGDAELLMEATLDEELKKIGFTFFSWKHIHNANVRFKADLAAGINGGLFWSAHDPL</sequence>
<proteinExistence type="predicted"/>
<protein>
    <submittedName>
        <fullName evidence="1">Uncharacterized protein</fullName>
    </submittedName>
</protein>
<dbReference type="EMBL" id="JARIHO010000090">
    <property type="protein sequence ID" value="KAJ7306928.1"/>
    <property type="molecule type" value="Genomic_DNA"/>
</dbReference>
<dbReference type="Proteomes" id="UP001218218">
    <property type="component" value="Unassembled WGS sequence"/>
</dbReference>
<name>A0AAD6Z560_9AGAR</name>
<evidence type="ECO:0000313" key="1">
    <source>
        <dbReference type="EMBL" id="KAJ7306928.1"/>
    </source>
</evidence>
<reference evidence="1" key="1">
    <citation type="submission" date="2023-03" db="EMBL/GenBank/DDBJ databases">
        <title>Massive genome expansion in bonnet fungi (Mycena s.s.) driven by repeated elements and novel gene families across ecological guilds.</title>
        <authorList>
            <consortium name="Lawrence Berkeley National Laboratory"/>
            <person name="Harder C.B."/>
            <person name="Miyauchi S."/>
            <person name="Viragh M."/>
            <person name="Kuo A."/>
            <person name="Thoen E."/>
            <person name="Andreopoulos B."/>
            <person name="Lu D."/>
            <person name="Skrede I."/>
            <person name="Drula E."/>
            <person name="Henrissat B."/>
            <person name="Morin E."/>
            <person name="Kohler A."/>
            <person name="Barry K."/>
            <person name="LaButti K."/>
            <person name="Morin E."/>
            <person name="Salamov A."/>
            <person name="Lipzen A."/>
            <person name="Mereny Z."/>
            <person name="Hegedus B."/>
            <person name="Baldrian P."/>
            <person name="Stursova M."/>
            <person name="Weitz H."/>
            <person name="Taylor A."/>
            <person name="Grigoriev I.V."/>
            <person name="Nagy L.G."/>
            <person name="Martin F."/>
            <person name="Kauserud H."/>
        </authorList>
    </citation>
    <scope>NUCLEOTIDE SEQUENCE</scope>
    <source>
        <strain evidence="1">CBHHK002</strain>
    </source>
</reference>
<gene>
    <name evidence="1" type="ORF">DFH08DRAFT_824429</name>
</gene>
<dbReference type="AlphaFoldDB" id="A0AAD6Z560"/>
<organism evidence="1 2">
    <name type="scientific">Mycena albidolilacea</name>
    <dbReference type="NCBI Taxonomy" id="1033008"/>
    <lineage>
        <taxon>Eukaryota</taxon>
        <taxon>Fungi</taxon>
        <taxon>Dikarya</taxon>
        <taxon>Basidiomycota</taxon>
        <taxon>Agaricomycotina</taxon>
        <taxon>Agaricomycetes</taxon>
        <taxon>Agaricomycetidae</taxon>
        <taxon>Agaricales</taxon>
        <taxon>Marasmiineae</taxon>
        <taxon>Mycenaceae</taxon>
        <taxon>Mycena</taxon>
    </lineage>
</organism>
<comment type="caution">
    <text evidence="1">The sequence shown here is derived from an EMBL/GenBank/DDBJ whole genome shotgun (WGS) entry which is preliminary data.</text>
</comment>
<accession>A0AAD6Z560</accession>
<evidence type="ECO:0000313" key="2">
    <source>
        <dbReference type="Proteomes" id="UP001218218"/>
    </source>
</evidence>
<keyword evidence="2" id="KW-1185">Reference proteome</keyword>